<evidence type="ECO:0000313" key="2">
    <source>
        <dbReference type="EMBL" id="MDS8038811.1"/>
    </source>
</evidence>
<evidence type="ECO:0000313" key="3">
    <source>
        <dbReference type="EMBL" id="MTV89717.1"/>
    </source>
</evidence>
<organism evidence="3 5">
    <name type="scientific">Streptococcus pneumoniae</name>
    <dbReference type="NCBI Taxonomy" id="1313"/>
    <lineage>
        <taxon>Bacteria</taxon>
        <taxon>Bacillati</taxon>
        <taxon>Bacillota</taxon>
        <taxon>Bacilli</taxon>
        <taxon>Lactobacillales</taxon>
        <taxon>Streptococcaceae</taxon>
        <taxon>Streptococcus</taxon>
    </lineage>
</organism>
<dbReference type="Gene3D" id="1.10.287.800">
    <property type="entry name" value="protein ne1242"/>
    <property type="match status" value="1"/>
</dbReference>
<reference evidence="2" key="3">
    <citation type="submission" date="2023-06" db="EMBL/GenBank/DDBJ databases">
        <title>PCVPA Blantyre Malawi Pneumococcal carriage surveillance isolates.</title>
        <authorList>
            <person name="Obolski U."/>
            <person name="Swarthout T.D."/>
            <person name="Kalizang'Oma A."/>
            <person name="Mwalukomo T.S."/>
            <person name="Cave R."/>
            <person name="Brown C."/>
            <person name="Cornick J."/>
            <person name="Kamng'Ona A."/>
            <person name="Msefula J."/>
            <person name="French N."/>
            <person name="Hyderman R."/>
        </authorList>
    </citation>
    <scope>NUCLEOTIDE SEQUENCE</scope>
    <source>
        <strain evidence="2">BVY8TH</strain>
    </source>
</reference>
<evidence type="ECO:0000313" key="4">
    <source>
        <dbReference type="Proteomes" id="UP000045541"/>
    </source>
</evidence>
<dbReference type="Proteomes" id="UP001184693">
    <property type="component" value="Unassembled WGS sequence"/>
</dbReference>
<reference evidence="3 5" key="2">
    <citation type="submission" date="2019-11" db="EMBL/GenBank/DDBJ databases">
        <title>Growth characteristics of pneumococcus vary with the chemical composition of the capsule and with environmental conditions.</title>
        <authorList>
            <person name="Tothpal A."/>
            <person name="Desobry K."/>
            <person name="Joshi S."/>
            <person name="Wyllie A.L."/>
            <person name="Weinberger D.M."/>
        </authorList>
    </citation>
    <scope>NUCLEOTIDE SEQUENCE [LARGE SCALE GENOMIC DNA]</scope>
    <source>
        <strain evidence="5">pnumococcus15C</strain>
        <strain evidence="3">Pnumococcus15C</strain>
    </source>
</reference>
<evidence type="ECO:0000313" key="5">
    <source>
        <dbReference type="Proteomes" id="UP000476212"/>
    </source>
</evidence>
<comment type="caution">
    <text evidence="3">The sequence shown here is derived from an EMBL/GenBank/DDBJ whole genome shotgun (WGS) entry which is preliminary data.</text>
</comment>
<dbReference type="EMBL" id="JAVPGZ010000214">
    <property type="protein sequence ID" value="MDS8038811.1"/>
    <property type="molecule type" value="Genomic_DNA"/>
</dbReference>
<dbReference type="RefSeq" id="WP_001192942.1">
    <property type="nucleotide sequence ID" value="NZ_AP026918.1"/>
</dbReference>
<dbReference type="EMBL" id="WNIB01000014">
    <property type="protein sequence ID" value="MTV89717.1"/>
    <property type="molecule type" value="Genomic_DNA"/>
</dbReference>
<evidence type="ECO:0000313" key="1">
    <source>
        <dbReference type="EMBL" id="CKJ08802.1"/>
    </source>
</evidence>
<gene>
    <name evidence="1" type="ORF">ERS096071_00901</name>
    <name evidence="3" type="ORF">GM544_04175</name>
    <name evidence="2" type="ORF">RLG82_07390</name>
</gene>
<accession>A0A064C4C1</accession>
<protein>
    <submittedName>
        <fullName evidence="3">Uncharacterized protein</fullName>
    </submittedName>
</protein>
<dbReference type="Proteomes" id="UP000476212">
    <property type="component" value="Unassembled WGS sequence"/>
</dbReference>
<sequence length="129" mass="15060">MQTFNYDDFKNEKGIVSFSEAEQIYSSLLNSSNQLDKEFQEEWTTFVLLCVEYASARGKWLTLSREEKLANDESRTVTHNKVIYQLKILKGLASEQGNDVAWFEQFNDDRKRIGDFACYVAYIYALNAR</sequence>
<name>A0A064C4C1_STREE</name>
<dbReference type="AlphaFoldDB" id="A0A064C4C1"/>
<proteinExistence type="predicted"/>
<dbReference type="Proteomes" id="UP000045541">
    <property type="component" value="Unassembled WGS sequence"/>
</dbReference>
<reference evidence="1 4" key="1">
    <citation type="submission" date="2015-03" db="EMBL/GenBank/DDBJ databases">
        <authorList>
            <consortium name="Pathogen Informatics"/>
            <person name="Murphy D."/>
        </authorList>
    </citation>
    <scope>NUCLEOTIDE SEQUENCE [LARGE SCALE GENOMIC DNA]</scope>
    <source>
        <strain evidence="1 4">0310</strain>
    </source>
</reference>
<dbReference type="EMBL" id="CMWB01000012">
    <property type="protein sequence ID" value="CKJ08802.1"/>
    <property type="molecule type" value="Genomic_DNA"/>
</dbReference>